<evidence type="ECO:0000256" key="3">
    <source>
        <dbReference type="ARBA" id="ARBA00022527"/>
    </source>
</evidence>
<evidence type="ECO:0000256" key="4">
    <source>
        <dbReference type="ARBA" id="ARBA00022679"/>
    </source>
</evidence>
<dbReference type="InterPro" id="IPR000719">
    <property type="entry name" value="Prot_kinase_dom"/>
</dbReference>
<dbReference type="STRING" id="158607.A0A2P5I5C4"/>
<dbReference type="SUPFAM" id="SSF56112">
    <property type="entry name" value="Protein kinase-like (PK-like)"/>
    <property type="match status" value="1"/>
</dbReference>
<keyword evidence="5 10" id="KW-0547">Nucleotide-binding</keyword>
<feature type="binding site" evidence="10">
    <location>
        <position position="324"/>
    </location>
    <ligand>
        <name>ATP</name>
        <dbReference type="ChEBI" id="CHEBI:30616"/>
    </ligand>
</feature>
<dbReference type="Gene3D" id="1.10.510.10">
    <property type="entry name" value="Transferase(Phosphotransferase) domain 1"/>
    <property type="match status" value="1"/>
</dbReference>
<dbReference type="GO" id="GO:0004674">
    <property type="term" value="F:protein serine/threonine kinase activity"/>
    <property type="evidence" value="ECO:0007669"/>
    <property type="project" value="UniProtKB-KW"/>
</dbReference>
<dbReference type="InParanoid" id="A0A2P5I5C4"/>
<dbReference type="FunFam" id="1.10.510.10:FF:000163">
    <property type="entry name" value="3-phosphoinositide-dependent protein kinase 1"/>
    <property type="match status" value="1"/>
</dbReference>
<dbReference type="InterPro" id="IPR050236">
    <property type="entry name" value="Ser_Thr_kinase_AGC"/>
</dbReference>
<name>A0A2P5I5C4_DIAHE</name>
<evidence type="ECO:0000313" key="13">
    <source>
        <dbReference type="EMBL" id="POS77687.1"/>
    </source>
</evidence>
<evidence type="ECO:0000256" key="1">
    <source>
        <dbReference type="ARBA" id="ARBA00010006"/>
    </source>
</evidence>
<dbReference type="Gene3D" id="3.30.200.20">
    <property type="entry name" value="Phosphorylase Kinase, domain 1"/>
    <property type="match status" value="1"/>
</dbReference>
<comment type="caution">
    <text evidence="13">The sequence shown here is derived from an EMBL/GenBank/DDBJ whole genome shotgun (WGS) entry which is preliminary data.</text>
</comment>
<accession>A0A2P5I5C4</accession>
<feature type="compositionally biased region" description="Polar residues" evidence="11">
    <location>
        <begin position="610"/>
        <end position="621"/>
    </location>
</feature>
<dbReference type="GO" id="GO:0035556">
    <property type="term" value="P:intracellular signal transduction"/>
    <property type="evidence" value="ECO:0007669"/>
    <property type="project" value="TreeGrafter"/>
</dbReference>
<dbReference type="InterPro" id="IPR008271">
    <property type="entry name" value="Ser/Thr_kinase_AS"/>
</dbReference>
<dbReference type="PROSITE" id="PS00108">
    <property type="entry name" value="PROTEIN_KINASE_ST"/>
    <property type="match status" value="1"/>
</dbReference>
<feature type="region of interest" description="Disordered" evidence="11">
    <location>
        <begin position="15"/>
        <end position="233"/>
    </location>
</feature>
<feature type="compositionally biased region" description="Polar residues" evidence="11">
    <location>
        <begin position="133"/>
        <end position="150"/>
    </location>
</feature>
<feature type="region of interest" description="Disordered" evidence="11">
    <location>
        <begin position="813"/>
        <end position="885"/>
    </location>
</feature>
<feature type="compositionally biased region" description="Polar residues" evidence="11">
    <location>
        <begin position="158"/>
        <end position="171"/>
    </location>
</feature>
<feature type="compositionally biased region" description="Polar residues" evidence="11">
    <location>
        <begin position="851"/>
        <end position="863"/>
    </location>
</feature>
<dbReference type="FunFam" id="3.30.200.20:FF:000128">
    <property type="entry name" value="Serine/threonine-protein kinase ksg1"/>
    <property type="match status" value="1"/>
</dbReference>
<keyword evidence="3" id="KW-0723">Serine/threonine-protein kinase</keyword>
<evidence type="ECO:0000256" key="7">
    <source>
        <dbReference type="ARBA" id="ARBA00022840"/>
    </source>
</evidence>
<sequence>MNGDISLSRALGGLRIANLSDDSDNDSSPTREQPLTAGDSNHSPPPSQPLDEQPQHTSKRLSRNLHEEQSHDPSDSLAHRSPEPLSSLPPAAHLDYAQSNTDGSALPPAAQSHLPQYPAPPASQMDGPERHYQASSRPLSSHLSNPLSASHNDEAGPSSYNNSLRPESSRASMFDLPTRSNSRSMRVPYAGQIPQRSPSYRERSYNPEVRRTLPPGAGGAALPPRKSSKGRGGGFVSTAGVPMAQPSVNNFGPELPQPGNSEEWQEKGAAVGIRRELDAQGKTVLRSVKKGVRDFSFGKVLGEGSYSTVYLATDRQSLKEYAIKVLEKKHIIKEKKIKYVNIEKNTLNRLTEHPGIVRLYYTFQDETSLYYVLDLCNGGELLGVLKRTHTFDEECTRFYGAQILDAIEYMHSRGVIHRDLKPENVLLDDNMHIKITDFGTAKLLPDPRDPGPPPENSPPAEGSSRAASFVGTAEYVSPELLTEKTAGKASDVWAFGCIIYQLLAGRPPFKGGTEYLTFQKIVGLEYDFPAGFPPAARDLVERCLVLDPGRRLTIEHIKNHEFFDGHSFGKGLWRTKAPRLRPHIPPAQEPQIIQLNGSSSGSNQNPPSSRGLQSQNGSSNRPARIITELPPPTQLDIEWSPVLTRNNERILKLGDLLVISSPIPNSPHGKGEHGQSKGFSRFFGGSTMKKKQRLVMVTSSGRIVLAPAGGEEKKAKQEISLLTPDCVWRTQIDVKGQVVWCIDVVSQTHKASLRRYPRAAEYSCADFGQNGTHYQFEQPKSSQLDAGTVDEWIEALERAKDLAMSQDLSGYNSDNGFGEMSSSMSPSPASTLSRQVPYPEGGFSIADRSGRNQLSKSQASLEESQAKRNRFSKRQSKNGLGTAAF</sequence>
<dbReference type="PROSITE" id="PS50011">
    <property type="entry name" value="PROTEIN_KINASE_DOM"/>
    <property type="match status" value="1"/>
</dbReference>
<proteinExistence type="inferred from homology"/>
<evidence type="ECO:0000256" key="2">
    <source>
        <dbReference type="ARBA" id="ARBA00012513"/>
    </source>
</evidence>
<feature type="compositionally biased region" description="Low complexity" evidence="11">
    <location>
        <begin position="596"/>
        <end position="609"/>
    </location>
</feature>
<dbReference type="CDD" id="cd05581">
    <property type="entry name" value="STKc_PDK1"/>
    <property type="match status" value="1"/>
</dbReference>
<comment type="catalytic activity">
    <reaction evidence="9">
        <text>L-seryl-[protein] + ATP = O-phospho-L-seryl-[protein] + ADP + H(+)</text>
        <dbReference type="Rhea" id="RHEA:17989"/>
        <dbReference type="Rhea" id="RHEA-COMP:9863"/>
        <dbReference type="Rhea" id="RHEA-COMP:11604"/>
        <dbReference type="ChEBI" id="CHEBI:15378"/>
        <dbReference type="ChEBI" id="CHEBI:29999"/>
        <dbReference type="ChEBI" id="CHEBI:30616"/>
        <dbReference type="ChEBI" id="CHEBI:83421"/>
        <dbReference type="ChEBI" id="CHEBI:456216"/>
        <dbReference type="EC" id="2.7.11.1"/>
    </reaction>
</comment>
<dbReference type="InterPro" id="IPR017441">
    <property type="entry name" value="Protein_kinase_ATP_BS"/>
</dbReference>
<dbReference type="SMART" id="SM00220">
    <property type="entry name" value="S_TKc"/>
    <property type="match status" value="1"/>
</dbReference>
<evidence type="ECO:0000259" key="12">
    <source>
        <dbReference type="PROSITE" id="PS50011"/>
    </source>
</evidence>
<dbReference type="PANTHER" id="PTHR24356:SF163">
    <property type="entry name" value="3-PHOSPHOINOSITIDE-DEPENDENT PROTEIN KINASE 1-RELATED"/>
    <property type="match status" value="1"/>
</dbReference>
<protein>
    <recommendedName>
        <fullName evidence="2">non-specific serine/threonine protein kinase</fullName>
        <ecNumber evidence="2">2.7.11.1</ecNumber>
    </recommendedName>
</protein>
<evidence type="ECO:0000256" key="9">
    <source>
        <dbReference type="ARBA" id="ARBA00048679"/>
    </source>
</evidence>
<gene>
    <name evidence="13" type="ORF">DHEL01_v203913</name>
</gene>
<feature type="region of interest" description="Disordered" evidence="11">
    <location>
        <begin position="593"/>
        <end position="629"/>
    </location>
</feature>
<evidence type="ECO:0000256" key="8">
    <source>
        <dbReference type="ARBA" id="ARBA00047899"/>
    </source>
</evidence>
<dbReference type="EC" id="2.7.11.1" evidence="2"/>
<keyword evidence="6 13" id="KW-0418">Kinase</keyword>
<dbReference type="Pfam" id="PF00069">
    <property type="entry name" value="Pkinase"/>
    <property type="match status" value="1"/>
</dbReference>
<feature type="compositionally biased region" description="Low complexity" evidence="11">
    <location>
        <begin position="820"/>
        <end position="830"/>
    </location>
</feature>
<keyword evidence="4" id="KW-0808">Transferase</keyword>
<evidence type="ECO:0000256" key="11">
    <source>
        <dbReference type="SAM" id="MobiDB-lite"/>
    </source>
</evidence>
<dbReference type="AlphaFoldDB" id="A0A2P5I5C4"/>
<dbReference type="PROSITE" id="PS00107">
    <property type="entry name" value="PROTEIN_KINASE_ATP"/>
    <property type="match status" value="1"/>
</dbReference>
<dbReference type="InterPro" id="IPR039046">
    <property type="entry name" value="PDPK1"/>
</dbReference>
<keyword evidence="14" id="KW-1185">Reference proteome</keyword>
<dbReference type="EMBL" id="MAVT02000249">
    <property type="protein sequence ID" value="POS77687.1"/>
    <property type="molecule type" value="Genomic_DNA"/>
</dbReference>
<keyword evidence="7 10" id="KW-0067">ATP-binding</keyword>
<dbReference type="OrthoDB" id="347657at2759"/>
<feature type="compositionally biased region" description="Basic and acidic residues" evidence="11">
    <location>
        <begin position="199"/>
        <end position="211"/>
    </location>
</feature>
<evidence type="ECO:0000256" key="5">
    <source>
        <dbReference type="ARBA" id="ARBA00022741"/>
    </source>
</evidence>
<reference evidence="13" key="1">
    <citation type="submission" date="2017-09" db="EMBL/GenBank/DDBJ databases">
        <title>Polyketide synthases of a Diaporthe helianthi virulent isolate.</title>
        <authorList>
            <person name="Baroncelli R."/>
        </authorList>
    </citation>
    <scope>NUCLEOTIDE SEQUENCE [LARGE SCALE GENOMIC DNA]</scope>
    <source>
        <strain evidence="13">7/96</strain>
    </source>
</reference>
<feature type="compositionally biased region" description="Polar residues" evidence="11">
    <location>
        <begin position="30"/>
        <end position="42"/>
    </location>
</feature>
<feature type="region of interest" description="Disordered" evidence="11">
    <location>
        <begin position="443"/>
        <end position="465"/>
    </location>
</feature>
<dbReference type="PANTHER" id="PTHR24356">
    <property type="entry name" value="SERINE/THREONINE-PROTEIN KINASE"/>
    <property type="match status" value="1"/>
</dbReference>
<comment type="similarity">
    <text evidence="1">Belongs to the protein kinase superfamily. AGC Ser/Thr protein kinase family. PDPK1 subfamily.</text>
</comment>
<feature type="compositionally biased region" description="Basic and acidic residues" evidence="11">
    <location>
        <begin position="64"/>
        <end position="82"/>
    </location>
</feature>
<dbReference type="Proteomes" id="UP000094444">
    <property type="component" value="Unassembled WGS sequence"/>
</dbReference>
<evidence type="ECO:0000313" key="14">
    <source>
        <dbReference type="Proteomes" id="UP000094444"/>
    </source>
</evidence>
<dbReference type="GO" id="GO:0005524">
    <property type="term" value="F:ATP binding"/>
    <property type="evidence" value="ECO:0007669"/>
    <property type="project" value="UniProtKB-UniRule"/>
</dbReference>
<dbReference type="InterPro" id="IPR011009">
    <property type="entry name" value="Kinase-like_dom_sf"/>
</dbReference>
<evidence type="ECO:0000256" key="10">
    <source>
        <dbReference type="PROSITE-ProRule" id="PRU10141"/>
    </source>
</evidence>
<evidence type="ECO:0000256" key="6">
    <source>
        <dbReference type="ARBA" id="ARBA00022777"/>
    </source>
</evidence>
<feature type="domain" description="Protein kinase" evidence="12">
    <location>
        <begin position="295"/>
        <end position="563"/>
    </location>
</feature>
<feature type="compositionally biased region" description="Basic residues" evidence="11">
    <location>
        <begin position="867"/>
        <end position="876"/>
    </location>
</feature>
<organism evidence="13 14">
    <name type="scientific">Diaporthe helianthi</name>
    <dbReference type="NCBI Taxonomy" id="158607"/>
    <lineage>
        <taxon>Eukaryota</taxon>
        <taxon>Fungi</taxon>
        <taxon>Dikarya</taxon>
        <taxon>Ascomycota</taxon>
        <taxon>Pezizomycotina</taxon>
        <taxon>Sordariomycetes</taxon>
        <taxon>Sordariomycetidae</taxon>
        <taxon>Diaporthales</taxon>
        <taxon>Diaporthaceae</taxon>
        <taxon>Diaporthe</taxon>
    </lineage>
</organism>
<comment type="catalytic activity">
    <reaction evidence="8">
        <text>L-threonyl-[protein] + ATP = O-phospho-L-threonyl-[protein] + ADP + H(+)</text>
        <dbReference type="Rhea" id="RHEA:46608"/>
        <dbReference type="Rhea" id="RHEA-COMP:11060"/>
        <dbReference type="Rhea" id="RHEA-COMP:11605"/>
        <dbReference type="ChEBI" id="CHEBI:15378"/>
        <dbReference type="ChEBI" id="CHEBI:30013"/>
        <dbReference type="ChEBI" id="CHEBI:30616"/>
        <dbReference type="ChEBI" id="CHEBI:61977"/>
        <dbReference type="ChEBI" id="CHEBI:456216"/>
        <dbReference type="EC" id="2.7.11.1"/>
    </reaction>
</comment>